<sequence length="177" mass="19116">MSRIGKKAVAVPTGVTVTISGQTVSVKGPKGQLSWTVAEEIEVKQEGAELVLSKRVDSTRAQAMWGLSRTLVNNMVVGVTQGYEETLELVGVGYRAAMKGSALSMQLGFSHEVDVPPPEGISFAVPKQTEIKISGIDKQAVGEIAARIRRIRPPEPYKGKGVRYAGEKVRRKEGKKK</sequence>
<comment type="caution">
    <text evidence="8">The sequence shown here is derived from an EMBL/GenBank/DDBJ whole genome shotgun (WGS) entry which is preliminary data.</text>
</comment>
<evidence type="ECO:0000256" key="2">
    <source>
        <dbReference type="ARBA" id="ARBA00023274"/>
    </source>
</evidence>
<accession>A0ABW3T3C5</accession>
<keyword evidence="9" id="KW-1185">Reference proteome</keyword>
<dbReference type="EMBL" id="JBHTLQ010000013">
    <property type="protein sequence ID" value="MFD1190482.1"/>
    <property type="molecule type" value="Genomic_DNA"/>
</dbReference>
<comment type="function">
    <text evidence="3 5">This protein binds to the 23S rRNA, and is important in its secondary structure. It is located near the subunit interface in the base of the L7/L12 stalk, and near the tRNA binding site of the peptidyltransferase center.</text>
</comment>
<dbReference type="HAMAP" id="MF_01365_B">
    <property type="entry name" value="Ribosomal_uL6_B"/>
    <property type="match status" value="1"/>
</dbReference>
<gene>
    <name evidence="3 8" type="primary">rplF</name>
    <name evidence="8" type="ORF">ACFQ27_07820</name>
</gene>
<dbReference type="PANTHER" id="PTHR11655">
    <property type="entry name" value="60S/50S RIBOSOMAL PROTEIN L6/L9"/>
    <property type="match status" value="1"/>
</dbReference>
<comment type="subunit">
    <text evidence="3">Part of the 50S ribosomal subunit.</text>
</comment>
<reference evidence="9" key="1">
    <citation type="journal article" date="2019" name="Int. J. Syst. Evol. Microbiol.">
        <title>The Global Catalogue of Microorganisms (GCM) 10K type strain sequencing project: providing services to taxonomists for standard genome sequencing and annotation.</title>
        <authorList>
            <consortium name="The Broad Institute Genomics Platform"/>
            <consortium name="The Broad Institute Genome Sequencing Center for Infectious Disease"/>
            <person name="Wu L."/>
            <person name="Ma J."/>
        </authorList>
    </citation>
    <scope>NUCLEOTIDE SEQUENCE [LARGE SCALE GENOMIC DNA]</scope>
    <source>
        <strain evidence="9">CCUG 55074</strain>
    </source>
</reference>
<dbReference type="SUPFAM" id="SSF56053">
    <property type="entry name" value="Ribosomal protein L6"/>
    <property type="match status" value="2"/>
</dbReference>
<comment type="similarity">
    <text evidence="3 4">Belongs to the universal ribosomal protein uL6 family.</text>
</comment>
<dbReference type="InterPro" id="IPR036789">
    <property type="entry name" value="Ribosomal_uL6-like_a/b-dom_sf"/>
</dbReference>
<dbReference type="NCBIfam" id="TIGR03654">
    <property type="entry name" value="L6_bact"/>
    <property type="match status" value="1"/>
</dbReference>
<keyword evidence="1 3" id="KW-0689">Ribosomal protein</keyword>
<dbReference type="RefSeq" id="WP_374347493.1">
    <property type="nucleotide sequence ID" value="NZ_JBHTLQ010000013.1"/>
</dbReference>
<feature type="domain" description="Large ribosomal subunit protein uL6 alpha-beta" evidence="7">
    <location>
        <begin position="90"/>
        <end position="164"/>
    </location>
</feature>
<proteinExistence type="inferred from homology"/>
<dbReference type="Gene3D" id="3.90.930.12">
    <property type="entry name" value="Ribosomal protein L6, alpha-beta domain"/>
    <property type="match status" value="2"/>
</dbReference>
<dbReference type="Proteomes" id="UP001597216">
    <property type="component" value="Unassembled WGS sequence"/>
</dbReference>
<protein>
    <recommendedName>
        <fullName evidence="3">Large ribosomal subunit protein uL6</fullName>
    </recommendedName>
</protein>
<dbReference type="PRINTS" id="PR00059">
    <property type="entry name" value="RIBOSOMALL6"/>
</dbReference>
<evidence type="ECO:0000256" key="4">
    <source>
        <dbReference type="RuleBase" id="RU003869"/>
    </source>
</evidence>
<dbReference type="InterPro" id="IPR020040">
    <property type="entry name" value="Ribosomal_uL6_a/b-dom"/>
</dbReference>
<evidence type="ECO:0000259" key="7">
    <source>
        <dbReference type="Pfam" id="PF00347"/>
    </source>
</evidence>
<evidence type="ECO:0000256" key="3">
    <source>
        <dbReference type="HAMAP-Rule" id="MF_01365"/>
    </source>
</evidence>
<dbReference type="InterPro" id="IPR002358">
    <property type="entry name" value="Ribosomal_uL6_CS"/>
</dbReference>
<evidence type="ECO:0000313" key="9">
    <source>
        <dbReference type="Proteomes" id="UP001597216"/>
    </source>
</evidence>
<dbReference type="PIRSF" id="PIRSF002162">
    <property type="entry name" value="Ribosomal_L6"/>
    <property type="match status" value="1"/>
</dbReference>
<dbReference type="InterPro" id="IPR019906">
    <property type="entry name" value="Ribosomal_uL6_bac-type"/>
</dbReference>
<keyword evidence="2 3" id="KW-0687">Ribonucleoprotein</keyword>
<organism evidence="8 9">
    <name type="scientific">Phenylobacterium conjunctum</name>
    <dbReference type="NCBI Taxonomy" id="1298959"/>
    <lineage>
        <taxon>Bacteria</taxon>
        <taxon>Pseudomonadati</taxon>
        <taxon>Pseudomonadota</taxon>
        <taxon>Alphaproteobacteria</taxon>
        <taxon>Caulobacterales</taxon>
        <taxon>Caulobacteraceae</taxon>
        <taxon>Phenylobacterium</taxon>
    </lineage>
</organism>
<evidence type="ECO:0000256" key="6">
    <source>
        <dbReference type="SAM" id="MobiDB-lite"/>
    </source>
</evidence>
<keyword evidence="3 5" id="KW-0699">rRNA-binding</keyword>
<name>A0ABW3T3C5_9CAUL</name>
<dbReference type="GO" id="GO:0005840">
    <property type="term" value="C:ribosome"/>
    <property type="evidence" value="ECO:0007669"/>
    <property type="project" value="UniProtKB-KW"/>
</dbReference>
<keyword evidence="3 5" id="KW-0694">RNA-binding</keyword>
<dbReference type="PANTHER" id="PTHR11655:SF14">
    <property type="entry name" value="LARGE RIBOSOMAL SUBUNIT PROTEIN UL6M"/>
    <property type="match status" value="1"/>
</dbReference>
<feature type="domain" description="Large ribosomal subunit protein uL6 alpha-beta" evidence="7">
    <location>
        <begin position="11"/>
        <end position="82"/>
    </location>
</feature>
<evidence type="ECO:0000313" key="8">
    <source>
        <dbReference type="EMBL" id="MFD1190482.1"/>
    </source>
</evidence>
<dbReference type="InterPro" id="IPR000702">
    <property type="entry name" value="Ribosomal_uL6-like"/>
</dbReference>
<dbReference type="PROSITE" id="PS00525">
    <property type="entry name" value="RIBOSOMAL_L6_1"/>
    <property type="match status" value="1"/>
</dbReference>
<feature type="region of interest" description="Disordered" evidence="6">
    <location>
        <begin position="157"/>
        <end position="177"/>
    </location>
</feature>
<evidence type="ECO:0000256" key="5">
    <source>
        <dbReference type="RuleBase" id="RU003870"/>
    </source>
</evidence>
<evidence type="ECO:0000256" key="1">
    <source>
        <dbReference type="ARBA" id="ARBA00022980"/>
    </source>
</evidence>
<dbReference type="Pfam" id="PF00347">
    <property type="entry name" value="Ribosomal_L6"/>
    <property type="match status" value="2"/>
</dbReference>